<reference evidence="1 2" key="1">
    <citation type="submission" date="2018-04" db="EMBL/GenBank/DDBJ databases">
        <title>Genomic Encyclopedia of Archaeal and Bacterial Type Strains, Phase II (KMG-II): from individual species to whole genera.</title>
        <authorList>
            <person name="Goeker M."/>
        </authorList>
    </citation>
    <scope>NUCLEOTIDE SEQUENCE [LARGE SCALE GENOMIC DNA]</scope>
    <source>
        <strain evidence="1 2">DSM 28823</strain>
    </source>
</reference>
<evidence type="ECO:0000313" key="1">
    <source>
        <dbReference type="EMBL" id="PTN07686.1"/>
    </source>
</evidence>
<accession>A0A2T5BZH2</accession>
<proteinExistence type="predicted"/>
<dbReference type="Proteomes" id="UP000243525">
    <property type="component" value="Unassembled WGS sequence"/>
</dbReference>
<evidence type="ECO:0000313" key="2">
    <source>
        <dbReference type="Proteomes" id="UP000243525"/>
    </source>
</evidence>
<keyword evidence="2" id="KW-1185">Reference proteome</keyword>
<dbReference type="AlphaFoldDB" id="A0A2T5BZH2"/>
<gene>
    <name evidence="1" type="ORF">C8N47_11429</name>
</gene>
<name>A0A2T5BZH2_9BACT</name>
<comment type="caution">
    <text evidence="1">The sequence shown here is derived from an EMBL/GenBank/DDBJ whole genome shotgun (WGS) entry which is preliminary data.</text>
</comment>
<dbReference type="EMBL" id="QAAD01000014">
    <property type="protein sequence ID" value="PTN07686.1"/>
    <property type="molecule type" value="Genomic_DNA"/>
</dbReference>
<sequence>MPGGTQTKKGNLPIAFPFRFPETNLNQLNLLNHEFLRPKPDHYLIYVPVYQIGFDTQNTSIDRKYMILLITKTNFQELLNVFFTFMQQLYIQTAFSQCNRLRIF</sequence>
<protein>
    <submittedName>
        <fullName evidence="1">Uncharacterized protein</fullName>
    </submittedName>
</protein>
<organism evidence="1 2">
    <name type="scientific">Mangrovibacterium marinum</name>
    <dbReference type="NCBI Taxonomy" id="1639118"/>
    <lineage>
        <taxon>Bacteria</taxon>
        <taxon>Pseudomonadati</taxon>
        <taxon>Bacteroidota</taxon>
        <taxon>Bacteroidia</taxon>
        <taxon>Marinilabiliales</taxon>
        <taxon>Prolixibacteraceae</taxon>
        <taxon>Mangrovibacterium</taxon>
    </lineage>
</organism>